<feature type="region of interest" description="Disordered" evidence="1">
    <location>
        <begin position="225"/>
        <end position="257"/>
    </location>
</feature>
<feature type="region of interest" description="Disordered" evidence="1">
    <location>
        <begin position="135"/>
        <end position="155"/>
    </location>
</feature>
<dbReference type="AlphaFoldDB" id="A0AAV7S779"/>
<gene>
    <name evidence="2" type="ORF">NDU88_001131</name>
</gene>
<evidence type="ECO:0000256" key="1">
    <source>
        <dbReference type="SAM" id="MobiDB-lite"/>
    </source>
</evidence>
<reference evidence="2" key="1">
    <citation type="journal article" date="2022" name="bioRxiv">
        <title>Sequencing and chromosome-scale assembly of the giantPleurodeles waltlgenome.</title>
        <authorList>
            <person name="Brown T."/>
            <person name="Elewa A."/>
            <person name="Iarovenko S."/>
            <person name="Subramanian E."/>
            <person name="Araus A.J."/>
            <person name="Petzold A."/>
            <person name="Susuki M."/>
            <person name="Suzuki K.-i.T."/>
            <person name="Hayashi T."/>
            <person name="Toyoda A."/>
            <person name="Oliveira C."/>
            <person name="Osipova E."/>
            <person name="Leigh N.D."/>
            <person name="Simon A."/>
            <person name="Yun M.H."/>
        </authorList>
    </citation>
    <scope>NUCLEOTIDE SEQUENCE</scope>
    <source>
        <strain evidence="2">20211129_DDA</strain>
        <tissue evidence="2">Liver</tissue>
    </source>
</reference>
<name>A0AAV7S779_PLEWA</name>
<evidence type="ECO:0000313" key="3">
    <source>
        <dbReference type="Proteomes" id="UP001066276"/>
    </source>
</evidence>
<comment type="caution">
    <text evidence="2">The sequence shown here is derived from an EMBL/GenBank/DDBJ whole genome shotgun (WGS) entry which is preliminary data.</text>
</comment>
<feature type="region of interest" description="Disordered" evidence="1">
    <location>
        <begin position="75"/>
        <end position="94"/>
    </location>
</feature>
<evidence type="ECO:0000313" key="2">
    <source>
        <dbReference type="EMBL" id="KAJ1160636.1"/>
    </source>
</evidence>
<accession>A0AAV7S779</accession>
<dbReference type="EMBL" id="JANPWB010000008">
    <property type="protein sequence ID" value="KAJ1160636.1"/>
    <property type="molecule type" value="Genomic_DNA"/>
</dbReference>
<dbReference type="Proteomes" id="UP001066276">
    <property type="component" value="Chromosome 4_2"/>
</dbReference>
<sequence>MDRRVKQALELLKEAGRLDLLAAPVAPRERPVRRAASGVAAAVVACSPPRERTQVSRVCRGRSGRLALSIKGRIKAAPKGRPRGRDGGAVGAGGNFPSIEESEAAGVPLGLVGDHGMVEEGLVFKVRPPMRTYGGLGRSEAGREEFSRDGEPEGRRAITGAGVRSISDMGFLQGIQAGSADGDPGELLAGSEPWEEEEVMAGPSTASWTGYRRGGKAVRAKELVQQRAAGPGFAPPSGRVSEGKRPGYASQGKGHATALRRPRVPAAQLEELLKKARYGQQSRDMVTDDEESGDRTFLVINRFIAVPLLVLIESFLNNVLPKDKRKAIVIVSNLFSVK</sequence>
<protein>
    <submittedName>
        <fullName evidence="2">Uncharacterized protein</fullName>
    </submittedName>
</protein>
<organism evidence="2 3">
    <name type="scientific">Pleurodeles waltl</name>
    <name type="common">Iberian ribbed newt</name>
    <dbReference type="NCBI Taxonomy" id="8319"/>
    <lineage>
        <taxon>Eukaryota</taxon>
        <taxon>Metazoa</taxon>
        <taxon>Chordata</taxon>
        <taxon>Craniata</taxon>
        <taxon>Vertebrata</taxon>
        <taxon>Euteleostomi</taxon>
        <taxon>Amphibia</taxon>
        <taxon>Batrachia</taxon>
        <taxon>Caudata</taxon>
        <taxon>Salamandroidea</taxon>
        <taxon>Salamandridae</taxon>
        <taxon>Pleurodelinae</taxon>
        <taxon>Pleurodeles</taxon>
    </lineage>
</organism>
<feature type="compositionally biased region" description="Basic and acidic residues" evidence="1">
    <location>
        <begin position="140"/>
        <end position="155"/>
    </location>
</feature>
<proteinExistence type="predicted"/>
<keyword evidence="3" id="KW-1185">Reference proteome</keyword>